<organism evidence="3 5">
    <name type="scientific">Candidatus Chlorohelix allophototropha</name>
    <dbReference type="NCBI Taxonomy" id="3003348"/>
    <lineage>
        <taxon>Bacteria</taxon>
        <taxon>Bacillati</taxon>
        <taxon>Chloroflexota</taxon>
        <taxon>Chloroflexia</taxon>
        <taxon>Candidatus Chloroheliales</taxon>
        <taxon>Candidatus Chloroheliaceae</taxon>
        <taxon>Candidatus Chlorohelix</taxon>
    </lineage>
</organism>
<feature type="transmembrane region" description="Helical" evidence="1">
    <location>
        <begin position="28"/>
        <end position="53"/>
    </location>
</feature>
<name>A0A8T7M4Y8_9CHLR</name>
<sequence length="143" mass="15549">MPKIHLSIRTGLGPARSRARTGKPGQGALEFALLLPLFLMLLLAVIQFGIVLYGQQVVTGAAQEGARAASEADKGINDGLAVAQSRLESELGNVKMEVQGDEDGDKVYIQTSVVIPTYLPFLDQKIRFSLKAKADMLKEKWRP</sequence>
<evidence type="ECO:0000313" key="5">
    <source>
        <dbReference type="Proteomes" id="UP000521676"/>
    </source>
</evidence>
<dbReference type="Proteomes" id="UP000521676">
    <property type="component" value="Unassembled WGS sequence"/>
</dbReference>
<dbReference type="AlphaFoldDB" id="A0A8T7M4Y8"/>
<evidence type="ECO:0000256" key="1">
    <source>
        <dbReference type="SAM" id="Phobius"/>
    </source>
</evidence>
<dbReference type="RefSeq" id="WP_341472149.1">
    <property type="nucleotide sequence ID" value="NZ_CP128402.1"/>
</dbReference>
<keyword evidence="1" id="KW-0472">Membrane</keyword>
<keyword evidence="1" id="KW-1133">Transmembrane helix</keyword>
<dbReference type="InterPro" id="IPR012495">
    <property type="entry name" value="TadE-like_dom"/>
</dbReference>
<dbReference type="EMBL" id="CP128402">
    <property type="protein sequence ID" value="WJW70275.1"/>
    <property type="molecule type" value="Genomic_DNA"/>
</dbReference>
<keyword evidence="1" id="KW-0812">Transmembrane</keyword>
<evidence type="ECO:0000313" key="4">
    <source>
        <dbReference type="EMBL" id="WJW70275.1"/>
    </source>
</evidence>
<reference evidence="3 5" key="1">
    <citation type="submission" date="2020-06" db="EMBL/GenBank/DDBJ databases">
        <title>Anoxygenic phototrophic Chloroflexota member uses a Type I reaction center.</title>
        <authorList>
            <person name="Tsuji J.M."/>
            <person name="Shaw N.A."/>
            <person name="Nagashima S."/>
            <person name="Venkiteswaran J."/>
            <person name="Schiff S.L."/>
            <person name="Hanada S."/>
            <person name="Tank M."/>
            <person name="Neufeld J.D."/>
        </authorList>
    </citation>
    <scope>NUCLEOTIDE SEQUENCE [LARGE SCALE GENOMIC DNA]</scope>
    <source>
        <strain evidence="3">L227-S17</strain>
    </source>
</reference>
<reference evidence="4" key="2">
    <citation type="journal article" date="2024" name="Nature">
        <title>Anoxygenic phototroph of the Chloroflexota uses a type I reaction centre.</title>
        <authorList>
            <person name="Tsuji J.M."/>
            <person name="Shaw N.A."/>
            <person name="Nagashima S."/>
            <person name="Venkiteswaran J.J."/>
            <person name="Schiff S.L."/>
            <person name="Watanabe T."/>
            <person name="Fukui M."/>
            <person name="Hanada S."/>
            <person name="Tank M."/>
            <person name="Neufeld J.D."/>
        </authorList>
    </citation>
    <scope>NUCLEOTIDE SEQUENCE</scope>
    <source>
        <strain evidence="4">L227-S17</strain>
        <plasmid evidence="4 6">unnamed2</plasmid>
    </source>
</reference>
<dbReference type="Proteomes" id="UP001431572">
    <property type="component" value="Plasmid unnamed2"/>
</dbReference>
<evidence type="ECO:0000313" key="6">
    <source>
        <dbReference type="Proteomes" id="UP001431572"/>
    </source>
</evidence>
<evidence type="ECO:0000259" key="2">
    <source>
        <dbReference type="Pfam" id="PF07811"/>
    </source>
</evidence>
<keyword evidence="4" id="KW-0614">Plasmid</keyword>
<protein>
    <submittedName>
        <fullName evidence="3">Pilus assembly protein</fullName>
    </submittedName>
</protein>
<dbReference type="Pfam" id="PF07811">
    <property type="entry name" value="TadE"/>
    <property type="match status" value="1"/>
</dbReference>
<gene>
    <name evidence="3" type="ORF">HXX08_14745</name>
    <name evidence="4" type="ORF">OZ401_005006</name>
</gene>
<keyword evidence="6" id="KW-1185">Reference proteome</keyword>
<proteinExistence type="predicted"/>
<evidence type="ECO:0000313" key="3">
    <source>
        <dbReference type="EMBL" id="NWJ47116.1"/>
    </source>
</evidence>
<geneLocation type="plasmid" evidence="4 6">
    <name>unnamed2</name>
</geneLocation>
<dbReference type="EMBL" id="JACATZ010000002">
    <property type="protein sequence ID" value="NWJ47116.1"/>
    <property type="molecule type" value="Genomic_DNA"/>
</dbReference>
<feature type="domain" description="TadE-like" evidence="2">
    <location>
        <begin position="25"/>
        <end position="67"/>
    </location>
</feature>
<accession>A0A8T7M4Y8</accession>